<evidence type="ECO:0000259" key="4">
    <source>
        <dbReference type="PROSITE" id="PS50995"/>
    </source>
</evidence>
<name>A0A5R9CH56_9LACO</name>
<evidence type="ECO:0000256" key="1">
    <source>
        <dbReference type="ARBA" id="ARBA00023015"/>
    </source>
</evidence>
<dbReference type="GO" id="GO:0003700">
    <property type="term" value="F:DNA-binding transcription factor activity"/>
    <property type="evidence" value="ECO:0007669"/>
    <property type="project" value="InterPro"/>
</dbReference>
<dbReference type="PANTHER" id="PTHR42756:SF1">
    <property type="entry name" value="TRANSCRIPTIONAL REPRESSOR OF EMRAB OPERON"/>
    <property type="match status" value="1"/>
</dbReference>
<evidence type="ECO:0000256" key="3">
    <source>
        <dbReference type="ARBA" id="ARBA00023163"/>
    </source>
</evidence>
<dbReference type="EMBL" id="VBSX01000064">
    <property type="protein sequence ID" value="TLQ14642.1"/>
    <property type="molecule type" value="Genomic_DNA"/>
</dbReference>
<dbReference type="OrthoDB" id="5419426at2"/>
<dbReference type="InterPro" id="IPR000835">
    <property type="entry name" value="HTH_MarR-typ"/>
</dbReference>
<dbReference type="AlphaFoldDB" id="A0A5R9CH56"/>
<dbReference type="GO" id="GO:0003677">
    <property type="term" value="F:DNA binding"/>
    <property type="evidence" value="ECO:0007669"/>
    <property type="project" value="UniProtKB-KW"/>
</dbReference>
<keyword evidence="3" id="KW-0804">Transcription</keyword>
<keyword evidence="2" id="KW-0238">DNA-binding</keyword>
<dbReference type="PROSITE" id="PS50995">
    <property type="entry name" value="HTH_MARR_2"/>
    <property type="match status" value="1"/>
</dbReference>
<dbReference type="SUPFAM" id="SSF46785">
    <property type="entry name" value="Winged helix' DNA-binding domain"/>
    <property type="match status" value="1"/>
</dbReference>
<evidence type="ECO:0000313" key="5">
    <source>
        <dbReference type="EMBL" id="TLQ14642.1"/>
    </source>
</evidence>
<evidence type="ECO:0000256" key="2">
    <source>
        <dbReference type="ARBA" id="ARBA00023125"/>
    </source>
</evidence>
<reference evidence="5 6" key="1">
    <citation type="submission" date="2019-05" db="EMBL/GenBank/DDBJ databases">
        <title>The metagenome of a microbial culture collection derived from dairy environment covers the genomic content of the human microbiome.</title>
        <authorList>
            <person name="Roder T."/>
            <person name="Wuthrich D."/>
            <person name="Sattari Z."/>
            <person name="Von Ah U."/>
            <person name="Bar C."/>
            <person name="Ronchi F."/>
            <person name="Macpherson A.J."/>
            <person name="Ganal-Vonarburg S.C."/>
            <person name="Bruggmann R."/>
            <person name="Vergeres G."/>
        </authorList>
    </citation>
    <scope>NUCLEOTIDE SEQUENCE [LARGE SCALE GENOMIC DNA]</scope>
    <source>
        <strain evidence="5 6">FAM 1079</strain>
    </source>
</reference>
<organism evidence="5 6">
    <name type="scientific">Lentilactobacillus parafarraginis</name>
    <dbReference type="NCBI Taxonomy" id="390842"/>
    <lineage>
        <taxon>Bacteria</taxon>
        <taxon>Bacillati</taxon>
        <taxon>Bacillota</taxon>
        <taxon>Bacilli</taxon>
        <taxon>Lactobacillales</taxon>
        <taxon>Lactobacillaceae</taxon>
        <taxon>Lentilactobacillus</taxon>
    </lineage>
</organism>
<dbReference type="Pfam" id="PF12802">
    <property type="entry name" value="MarR_2"/>
    <property type="match status" value="1"/>
</dbReference>
<comment type="caution">
    <text evidence="5">The sequence shown here is derived from an EMBL/GenBank/DDBJ whole genome shotgun (WGS) entry which is preliminary data.</text>
</comment>
<dbReference type="Gene3D" id="1.10.10.10">
    <property type="entry name" value="Winged helix-like DNA-binding domain superfamily/Winged helix DNA-binding domain"/>
    <property type="match status" value="1"/>
</dbReference>
<evidence type="ECO:0000313" key="6">
    <source>
        <dbReference type="Proteomes" id="UP000305100"/>
    </source>
</evidence>
<feature type="domain" description="HTH marR-type" evidence="4">
    <location>
        <begin position="1"/>
        <end position="148"/>
    </location>
</feature>
<dbReference type="PANTHER" id="PTHR42756">
    <property type="entry name" value="TRANSCRIPTIONAL REGULATOR, MARR"/>
    <property type="match status" value="1"/>
</dbReference>
<accession>A0A5R9CH56</accession>
<dbReference type="SMART" id="SM00347">
    <property type="entry name" value="HTH_MARR"/>
    <property type="match status" value="1"/>
</dbReference>
<dbReference type="InterPro" id="IPR036390">
    <property type="entry name" value="WH_DNA-bd_sf"/>
</dbReference>
<sequence length="151" mass="17672">MLDSFLDAQTIKQIRDFNRFYTKILHLTDRYHLETQFTLLESRILIEIDQGMTSANQLGQFLNLDKGYMSRILRRLKDDDILVEKPHDQDKRIKVLNLTAKGAEILAEINQRADNQIQTIFKRIPPKDVDQVVANMAAIQATIRRYQSVRD</sequence>
<keyword evidence="1" id="KW-0805">Transcription regulation</keyword>
<proteinExistence type="predicted"/>
<dbReference type="Proteomes" id="UP000305100">
    <property type="component" value="Unassembled WGS sequence"/>
</dbReference>
<dbReference type="InterPro" id="IPR036388">
    <property type="entry name" value="WH-like_DNA-bd_sf"/>
</dbReference>
<protein>
    <submittedName>
        <fullName evidence="5">MarR family transcriptional regulator</fullName>
    </submittedName>
</protein>
<gene>
    <name evidence="5" type="ORF">FEZ41_14065</name>
</gene>